<evidence type="ECO:0000256" key="4">
    <source>
        <dbReference type="ARBA" id="ARBA00022786"/>
    </source>
</evidence>
<feature type="compositionally biased region" description="Low complexity" evidence="6">
    <location>
        <begin position="419"/>
        <end position="430"/>
    </location>
</feature>
<dbReference type="OrthoDB" id="442460at2759"/>
<feature type="compositionally biased region" description="Polar residues" evidence="6">
    <location>
        <begin position="872"/>
        <end position="881"/>
    </location>
</feature>
<keyword evidence="4" id="KW-0833">Ubl conjugation pathway</keyword>
<dbReference type="PANTHER" id="PTHR46896:SF3">
    <property type="entry name" value="FI06413P-RELATED"/>
    <property type="match status" value="1"/>
</dbReference>
<dbReference type="AlphaFoldDB" id="A0A3N2Q8J2"/>
<dbReference type="Pfam" id="PF02902">
    <property type="entry name" value="Peptidase_C48"/>
    <property type="match status" value="1"/>
</dbReference>
<keyword evidence="9" id="KW-1185">Reference proteome</keyword>
<accession>A0A3N2Q8J2</accession>
<feature type="compositionally biased region" description="Polar residues" evidence="6">
    <location>
        <begin position="166"/>
        <end position="180"/>
    </location>
</feature>
<dbReference type="GO" id="GO:0016926">
    <property type="term" value="P:protein desumoylation"/>
    <property type="evidence" value="ECO:0007669"/>
    <property type="project" value="TreeGrafter"/>
</dbReference>
<keyword evidence="2" id="KW-0597">Phosphoprotein</keyword>
<proteinExistence type="inferred from homology"/>
<dbReference type="PROSITE" id="PS50600">
    <property type="entry name" value="ULP_PROTEASE"/>
    <property type="match status" value="1"/>
</dbReference>
<feature type="compositionally biased region" description="Basic and acidic residues" evidence="6">
    <location>
        <begin position="380"/>
        <end position="389"/>
    </location>
</feature>
<keyword evidence="5" id="KW-0378">Hydrolase</keyword>
<evidence type="ECO:0000256" key="6">
    <source>
        <dbReference type="SAM" id="MobiDB-lite"/>
    </source>
</evidence>
<comment type="similarity">
    <text evidence="1">Belongs to the peptidase C48 family.</text>
</comment>
<dbReference type="Pfam" id="PF25424">
    <property type="entry name" value="PH_35"/>
    <property type="match status" value="1"/>
</dbReference>
<dbReference type="InterPro" id="IPR051947">
    <property type="entry name" value="Sentrin-specific_protease"/>
</dbReference>
<reference evidence="8 9" key="1">
    <citation type="journal article" date="2018" name="Mol. Ecol.">
        <title>The obligate alkalophilic soda-lake fungus Sodiomyces alkalinus has shifted to a protein diet.</title>
        <authorList>
            <person name="Grum-Grzhimaylo A.A."/>
            <person name="Falkoski D.L."/>
            <person name="van den Heuvel J."/>
            <person name="Valero-Jimenez C.A."/>
            <person name="Min B."/>
            <person name="Choi I.G."/>
            <person name="Lipzen A."/>
            <person name="Daum C.G."/>
            <person name="Aanen D.K."/>
            <person name="Tsang A."/>
            <person name="Henrissat B."/>
            <person name="Bilanenko E.N."/>
            <person name="de Vries R.P."/>
            <person name="van Kan J.A.L."/>
            <person name="Grigoriev I.V."/>
            <person name="Debets A.J.M."/>
        </authorList>
    </citation>
    <scope>NUCLEOTIDE SEQUENCE [LARGE SCALE GENOMIC DNA]</scope>
    <source>
        <strain evidence="8 9">F11</strain>
    </source>
</reference>
<dbReference type="SUPFAM" id="SSF54001">
    <property type="entry name" value="Cysteine proteinases"/>
    <property type="match status" value="1"/>
</dbReference>
<feature type="compositionally biased region" description="Basic and acidic residues" evidence="6">
    <location>
        <begin position="600"/>
        <end position="613"/>
    </location>
</feature>
<dbReference type="GO" id="GO:0006508">
    <property type="term" value="P:proteolysis"/>
    <property type="evidence" value="ECO:0007669"/>
    <property type="project" value="UniProtKB-KW"/>
</dbReference>
<feature type="compositionally biased region" description="Polar residues" evidence="6">
    <location>
        <begin position="648"/>
        <end position="660"/>
    </location>
</feature>
<feature type="compositionally biased region" description="Basic residues" evidence="6">
    <location>
        <begin position="68"/>
        <end position="80"/>
    </location>
</feature>
<dbReference type="GO" id="GO:0005634">
    <property type="term" value="C:nucleus"/>
    <property type="evidence" value="ECO:0007669"/>
    <property type="project" value="TreeGrafter"/>
</dbReference>
<evidence type="ECO:0000313" key="8">
    <source>
        <dbReference type="EMBL" id="ROT43093.1"/>
    </source>
</evidence>
<organism evidence="8 9">
    <name type="scientific">Sodiomyces alkalinus (strain CBS 110278 / VKM F-3762 / F11)</name>
    <name type="common">Alkaliphilic filamentous fungus</name>
    <dbReference type="NCBI Taxonomy" id="1314773"/>
    <lineage>
        <taxon>Eukaryota</taxon>
        <taxon>Fungi</taxon>
        <taxon>Dikarya</taxon>
        <taxon>Ascomycota</taxon>
        <taxon>Pezizomycotina</taxon>
        <taxon>Sordariomycetes</taxon>
        <taxon>Hypocreomycetidae</taxon>
        <taxon>Glomerellales</taxon>
        <taxon>Plectosphaerellaceae</taxon>
        <taxon>Sodiomyces</taxon>
    </lineage>
</organism>
<dbReference type="Gene3D" id="3.40.395.10">
    <property type="entry name" value="Adenoviral Proteinase, Chain A"/>
    <property type="match status" value="1"/>
</dbReference>
<dbReference type="InterPro" id="IPR003653">
    <property type="entry name" value="Peptidase_C48_C"/>
</dbReference>
<dbReference type="STRING" id="1314773.A0A3N2Q8J2"/>
<feature type="domain" description="Ubiquitin-like protease family profile" evidence="7">
    <location>
        <begin position="487"/>
        <end position="746"/>
    </location>
</feature>
<evidence type="ECO:0000256" key="3">
    <source>
        <dbReference type="ARBA" id="ARBA00022670"/>
    </source>
</evidence>
<feature type="compositionally biased region" description="Basic and acidic residues" evidence="6">
    <location>
        <begin position="140"/>
        <end position="149"/>
    </location>
</feature>
<dbReference type="GeneID" id="39577484"/>
<name>A0A3N2Q8J2_SODAK</name>
<dbReference type="GO" id="GO:0070139">
    <property type="term" value="F:SUMO-specific endopeptidase activity"/>
    <property type="evidence" value="ECO:0007669"/>
    <property type="project" value="TreeGrafter"/>
</dbReference>
<evidence type="ECO:0000256" key="2">
    <source>
        <dbReference type="ARBA" id="ARBA00022553"/>
    </source>
</evidence>
<feature type="compositionally biased region" description="Polar residues" evidence="6">
    <location>
        <begin position="14"/>
        <end position="39"/>
    </location>
</feature>
<dbReference type="RefSeq" id="XP_028470899.1">
    <property type="nucleotide sequence ID" value="XM_028609006.1"/>
</dbReference>
<feature type="region of interest" description="Disordered" evidence="6">
    <location>
        <begin position="1"/>
        <end position="211"/>
    </location>
</feature>
<evidence type="ECO:0000256" key="1">
    <source>
        <dbReference type="ARBA" id="ARBA00005234"/>
    </source>
</evidence>
<evidence type="ECO:0000259" key="7">
    <source>
        <dbReference type="PROSITE" id="PS50600"/>
    </source>
</evidence>
<feature type="region of interest" description="Disordered" evidence="6">
    <location>
        <begin position="380"/>
        <end position="456"/>
    </location>
</feature>
<evidence type="ECO:0000256" key="5">
    <source>
        <dbReference type="ARBA" id="ARBA00022801"/>
    </source>
</evidence>
<dbReference type="Proteomes" id="UP000272025">
    <property type="component" value="Unassembled WGS sequence"/>
</dbReference>
<evidence type="ECO:0000313" key="9">
    <source>
        <dbReference type="Proteomes" id="UP000272025"/>
    </source>
</evidence>
<sequence length="881" mass="98428">MSRTVKPPSGGFRPQNSLNQPISGSAISGVQQASFTTQRFAPPAEEIEDVDDDIVETFNNVSSSGSTRPRRPGLISKKRPFPGDVEDVNRQDKRPTKPHRRNSSIEISSDSENPKAVDSAIKQGGKGQAAAEKMPANPQQHRERQEPQRPSEAPPLDRPAKKRRASNSSGDELVESTSSKAGRHTHDSVSSLNGHGPRTAKSAEPKGVIRKTTFKKQASKLSLAISRAVSSKWSLAATKLDSGDQPRLELVNPNRLRPVTARGPLQGYHWLEVKINTCHSIKYSSDGGLGVWIKRSAGDSIPGELALEFATSDDHNKFVSWCRERSRSGGLTKLIEEETSWFEKLFQKKLSEQKATAVHQAHKSEADDIRYLEHQERAMLARSAEKEQSKPPSESVEEERPTARRSLREGMKDEPPGPSSSTRASTLSPSGPNALRPLEPPRTRRALKNPTPPVAPVRERWIDKHPEWTEIWDKQPLIYPAKGRNPAQVAKDDMLRLEEGELLNDNLIVFYLRYLQTKLEKENKGLADRIYFMNPWFYQKLTHGKGRNINYDAVKSWTAKVDLLSHDYIVVPINEHMHWYLAIICHPSKLVPSEEAQEAPTKDAMQESKKQPEGDPAQLGGSASGEEAQAIDEDDVQIVSDLPFGPKSNHTSTSRMTSPKVQPGRKAKGMRQADPTEPRVITLDSLGGPHSRTCTNLRDYLVQEIKHRRNIDVEPPSPFGMTAKGIPEQDDFSSCGVYLLAYMERFLEDPDQVVRDITGKVDLRWNINTSKLRGEIRELIIKLRHEQNARIRAEKKTRLQAKAQNASSQKTRVGDAPTTAPKISVEAPRAPDHRHAFPLPRIRRVTPGSTQPRKLSNPFALLSAKTRPLPATRQSDPSCRQ</sequence>
<dbReference type="InterPro" id="IPR057501">
    <property type="entry name" value="DeUb_enz_PH"/>
</dbReference>
<keyword evidence="3" id="KW-0645">Protease</keyword>
<feature type="region of interest" description="Disordered" evidence="6">
    <location>
        <begin position="594"/>
        <end position="688"/>
    </location>
</feature>
<protein>
    <submittedName>
        <fullName evidence="8">Cysteine proteinase</fullName>
    </submittedName>
</protein>
<gene>
    <name evidence="8" type="ORF">SODALDRAFT_30547</name>
</gene>
<feature type="compositionally biased region" description="Basic and acidic residues" evidence="6">
    <location>
        <begin position="398"/>
        <end position="415"/>
    </location>
</feature>
<dbReference type="GO" id="GO:0005737">
    <property type="term" value="C:cytoplasm"/>
    <property type="evidence" value="ECO:0007669"/>
    <property type="project" value="TreeGrafter"/>
</dbReference>
<dbReference type="EMBL" id="ML119051">
    <property type="protein sequence ID" value="ROT43093.1"/>
    <property type="molecule type" value="Genomic_DNA"/>
</dbReference>
<feature type="compositionally biased region" description="Polar residues" evidence="6">
    <location>
        <begin position="802"/>
        <end position="811"/>
    </location>
</feature>
<dbReference type="PANTHER" id="PTHR46896">
    <property type="entry name" value="SENTRIN-SPECIFIC PROTEASE"/>
    <property type="match status" value="1"/>
</dbReference>
<dbReference type="InterPro" id="IPR038765">
    <property type="entry name" value="Papain-like_cys_pep_sf"/>
</dbReference>
<feature type="compositionally biased region" description="Acidic residues" evidence="6">
    <location>
        <begin position="45"/>
        <end position="55"/>
    </location>
</feature>
<feature type="region of interest" description="Disordered" evidence="6">
    <location>
        <begin position="794"/>
        <end position="881"/>
    </location>
</feature>